<gene>
    <name evidence="5" type="ORF">C8F04DRAFT_1190931</name>
</gene>
<dbReference type="Gene3D" id="3.30.70.330">
    <property type="match status" value="2"/>
</dbReference>
<dbReference type="GO" id="GO:0010494">
    <property type="term" value="C:cytoplasmic stress granule"/>
    <property type="evidence" value="ECO:0007669"/>
    <property type="project" value="TreeGrafter"/>
</dbReference>
<keyword evidence="6" id="KW-1185">Reference proteome</keyword>
<evidence type="ECO:0000256" key="1">
    <source>
        <dbReference type="ARBA" id="ARBA00022884"/>
    </source>
</evidence>
<name>A0AAD6SDL8_9AGAR</name>
<feature type="region of interest" description="Disordered" evidence="3">
    <location>
        <begin position="443"/>
        <end position="462"/>
    </location>
</feature>
<evidence type="ECO:0000313" key="6">
    <source>
        <dbReference type="Proteomes" id="UP001218188"/>
    </source>
</evidence>
<feature type="compositionally biased region" description="Polar residues" evidence="3">
    <location>
        <begin position="109"/>
        <end position="122"/>
    </location>
</feature>
<comment type="caution">
    <text evidence="5">The sequence shown here is derived from an EMBL/GenBank/DDBJ whole genome shotgun (WGS) entry which is preliminary data.</text>
</comment>
<sequence length="760" mass="81527">MGLMKFSNSRQLPTLLVTQMEQRALQKSFTHLQLNVFRHFPGSCPPSALHGDSPLGQSALSLPLPLASNDADASVPSQQTVSIQQQEKVQEKAQEGDAKALQQVARRPQASNGGRQPGSNVQCFHARGFAEQQARAHDRSGALEQGQSVQHPVLPGFTPNSMQRRQGFDESPAQAPSGSIDHGGGDTSVGGSGRPGRPVYKGRTVYVGNLPPNEPSAPSNLSACSPTPPHLAPYPLCYPHPLRSPRRRITLRTMLPQADLPPRPPHLCSQTILPAMFSQASLETIPLNAHPALSGKLYLLSRELRLTWPETTSPDVAEWVKRGVLESGATRSIFIRPLPSRIAAKSDLRNALESKFGYIESCKVVKDRTGERVGVVKFFSIGAGMRCLCHLSGDREASSRVFYHLSLTLRVDVAAREDRRGAAVTILQSLWTGANIQIKYSKDRCQRQPESQHTNTVLRPGSTGMGTAEAAGMGSAGVVLFQTEIAPSPPPSAPTHQNSISSVAASGHATNGGGVLPNDGIGSRNRCVWLGGISASTTTADLCDAIRGGMLHRISLCRSKVRGPPCAASFQPAHPTLTPPQFVTFIDPVAASAFFLPSVNRPGSRPPWASPRNCLGQELGSSPLALAAFSEGKLRADFGAFGGLERVRILKSKERQMLTLFDRNCAHVNFTHIWSAIRAVTAIAKRLEYAMLHVTYAQDRCERAPRPAPQPSQRSTRENGEVGSGESIGSDTGPKAGGTKATHSKNPPTAIQALQELLAS</sequence>
<dbReference type="Proteomes" id="UP001218188">
    <property type="component" value="Unassembled WGS sequence"/>
</dbReference>
<feature type="region of interest" description="Disordered" evidence="3">
    <location>
        <begin position="700"/>
        <end position="751"/>
    </location>
</feature>
<accession>A0AAD6SDL8</accession>
<dbReference type="GO" id="GO:0000398">
    <property type="term" value="P:mRNA splicing, via spliceosome"/>
    <property type="evidence" value="ECO:0007669"/>
    <property type="project" value="TreeGrafter"/>
</dbReference>
<reference evidence="5" key="1">
    <citation type="submission" date="2023-03" db="EMBL/GenBank/DDBJ databases">
        <title>Massive genome expansion in bonnet fungi (Mycena s.s.) driven by repeated elements and novel gene families across ecological guilds.</title>
        <authorList>
            <consortium name="Lawrence Berkeley National Laboratory"/>
            <person name="Harder C.B."/>
            <person name="Miyauchi S."/>
            <person name="Viragh M."/>
            <person name="Kuo A."/>
            <person name="Thoen E."/>
            <person name="Andreopoulos B."/>
            <person name="Lu D."/>
            <person name="Skrede I."/>
            <person name="Drula E."/>
            <person name="Henrissat B."/>
            <person name="Morin E."/>
            <person name="Kohler A."/>
            <person name="Barry K."/>
            <person name="LaButti K."/>
            <person name="Morin E."/>
            <person name="Salamov A."/>
            <person name="Lipzen A."/>
            <person name="Mereny Z."/>
            <person name="Hegedus B."/>
            <person name="Baldrian P."/>
            <person name="Stursova M."/>
            <person name="Weitz H."/>
            <person name="Taylor A."/>
            <person name="Grigoriev I.V."/>
            <person name="Nagy L.G."/>
            <person name="Martin F."/>
            <person name="Kauserud H."/>
        </authorList>
    </citation>
    <scope>NUCLEOTIDE SEQUENCE</scope>
    <source>
        <strain evidence="5">CBHHK200</strain>
    </source>
</reference>
<dbReference type="GO" id="GO:0003729">
    <property type="term" value="F:mRNA binding"/>
    <property type="evidence" value="ECO:0007669"/>
    <property type="project" value="TreeGrafter"/>
</dbReference>
<dbReference type="SUPFAM" id="SSF54928">
    <property type="entry name" value="RNA-binding domain, RBD"/>
    <property type="match status" value="2"/>
</dbReference>
<feature type="compositionally biased region" description="Polar residues" evidence="3">
    <location>
        <begin position="448"/>
        <end position="457"/>
    </location>
</feature>
<dbReference type="InterPro" id="IPR000504">
    <property type="entry name" value="RRM_dom"/>
</dbReference>
<organism evidence="5 6">
    <name type="scientific">Mycena alexandri</name>
    <dbReference type="NCBI Taxonomy" id="1745969"/>
    <lineage>
        <taxon>Eukaryota</taxon>
        <taxon>Fungi</taxon>
        <taxon>Dikarya</taxon>
        <taxon>Basidiomycota</taxon>
        <taxon>Agaricomycotina</taxon>
        <taxon>Agaricomycetes</taxon>
        <taxon>Agaricomycetidae</taxon>
        <taxon>Agaricales</taxon>
        <taxon>Marasmiineae</taxon>
        <taxon>Mycenaceae</taxon>
        <taxon>Mycena</taxon>
    </lineage>
</organism>
<evidence type="ECO:0000256" key="2">
    <source>
        <dbReference type="PROSITE-ProRule" id="PRU00176"/>
    </source>
</evidence>
<evidence type="ECO:0000256" key="3">
    <source>
        <dbReference type="SAM" id="MobiDB-lite"/>
    </source>
</evidence>
<feature type="compositionally biased region" description="Gly residues" evidence="3">
    <location>
        <begin position="181"/>
        <end position="194"/>
    </location>
</feature>
<protein>
    <recommendedName>
        <fullName evidence="4">RRM domain-containing protein</fullName>
    </recommendedName>
</protein>
<dbReference type="InterPro" id="IPR012677">
    <property type="entry name" value="Nucleotide-bd_a/b_plait_sf"/>
</dbReference>
<dbReference type="PANTHER" id="PTHR14089">
    <property type="entry name" value="PRE-MRNA-SPLICING FACTOR RBM22"/>
    <property type="match status" value="1"/>
</dbReference>
<keyword evidence="1 2" id="KW-0694">RNA-binding</keyword>
<evidence type="ECO:0000313" key="5">
    <source>
        <dbReference type="EMBL" id="KAJ7026014.1"/>
    </source>
</evidence>
<dbReference type="PANTHER" id="PTHR14089:SF8">
    <property type="entry name" value="RNA-BINDING PROTEIN MRN1"/>
    <property type="match status" value="1"/>
</dbReference>
<feature type="compositionally biased region" description="Basic and acidic residues" evidence="3">
    <location>
        <begin position="88"/>
        <end position="98"/>
    </location>
</feature>
<feature type="region of interest" description="Disordered" evidence="3">
    <location>
        <begin position="84"/>
        <end position="205"/>
    </location>
</feature>
<dbReference type="InterPro" id="IPR039171">
    <property type="entry name" value="Cwc2/Slt11"/>
</dbReference>
<dbReference type="PROSITE" id="PS50102">
    <property type="entry name" value="RRM"/>
    <property type="match status" value="1"/>
</dbReference>
<evidence type="ECO:0000259" key="4">
    <source>
        <dbReference type="PROSITE" id="PS50102"/>
    </source>
</evidence>
<dbReference type="InterPro" id="IPR035979">
    <property type="entry name" value="RBD_domain_sf"/>
</dbReference>
<dbReference type="EMBL" id="JARJCM010000145">
    <property type="protein sequence ID" value="KAJ7026014.1"/>
    <property type="molecule type" value="Genomic_DNA"/>
</dbReference>
<feature type="domain" description="RRM" evidence="4">
    <location>
        <begin position="331"/>
        <end position="416"/>
    </location>
</feature>
<proteinExistence type="predicted"/>
<dbReference type="AlphaFoldDB" id="A0AAD6SDL8"/>